<gene>
    <name evidence="1" type="ORF">CBER1_06136</name>
</gene>
<protein>
    <submittedName>
        <fullName evidence="1">Uncharacterized protein</fullName>
    </submittedName>
</protein>
<proteinExistence type="predicted"/>
<reference evidence="2" key="1">
    <citation type="journal article" date="2017" name="bioRxiv">
        <title>Conservation of a gene cluster reveals novel cercosporin biosynthetic mechanisms and extends production to the genus Colletotrichum.</title>
        <authorList>
            <person name="de Jonge R."/>
            <person name="Ebert M.K."/>
            <person name="Huitt-Roehl C.R."/>
            <person name="Pal P."/>
            <person name="Suttle J.C."/>
            <person name="Spanner R.E."/>
            <person name="Neubauer J.D."/>
            <person name="Jurick W.M.II."/>
            <person name="Stott K.A."/>
            <person name="Secor G.A."/>
            <person name="Thomma B.P.H.J."/>
            <person name="Van de Peer Y."/>
            <person name="Townsend C.A."/>
            <person name="Bolton M.D."/>
        </authorList>
    </citation>
    <scope>NUCLEOTIDE SEQUENCE [LARGE SCALE GENOMIC DNA]</scope>
    <source>
        <strain evidence="2">CBS538.71</strain>
    </source>
</reference>
<dbReference type="STRING" id="357750.A0A2S6C3L7"/>
<comment type="caution">
    <text evidence="1">The sequence shown here is derived from an EMBL/GenBank/DDBJ whole genome shotgun (WGS) entry which is preliminary data.</text>
</comment>
<keyword evidence="2" id="KW-1185">Reference proteome</keyword>
<dbReference type="EMBL" id="PNEN01000567">
    <property type="protein sequence ID" value="PPJ54325.1"/>
    <property type="molecule type" value="Genomic_DNA"/>
</dbReference>
<name>A0A2S6C3L7_9PEZI</name>
<organism evidence="1 2">
    <name type="scientific">Cercospora berteroae</name>
    <dbReference type="NCBI Taxonomy" id="357750"/>
    <lineage>
        <taxon>Eukaryota</taxon>
        <taxon>Fungi</taxon>
        <taxon>Dikarya</taxon>
        <taxon>Ascomycota</taxon>
        <taxon>Pezizomycotina</taxon>
        <taxon>Dothideomycetes</taxon>
        <taxon>Dothideomycetidae</taxon>
        <taxon>Mycosphaerellales</taxon>
        <taxon>Mycosphaerellaceae</taxon>
        <taxon>Cercospora</taxon>
    </lineage>
</organism>
<accession>A0A2S6C3L7</accession>
<evidence type="ECO:0000313" key="1">
    <source>
        <dbReference type="EMBL" id="PPJ54325.1"/>
    </source>
</evidence>
<dbReference type="AlphaFoldDB" id="A0A2S6C3L7"/>
<dbReference type="OrthoDB" id="1911848at2759"/>
<evidence type="ECO:0000313" key="2">
    <source>
        <dbReference type="Proteomes" id="UP000237631"/>
    </source>
</evidence>
<sequence length="250" mass="27796">MKRISHSLREDHRNIQTEVLGVLTVKLESARNRLSGLVKNRTDPGQVNIRKPAIKRWKYMFVKRYLDETIESLERWQQMYDPSWWLVIRVASPIIDAELARQSAASGSGGANVVATAKQVRATLQSDAAQGAHLTLSSSGPGNSRISPIPYSAAKYMERPGKTGLIIDSIHCVQGVYVGDMNRDIRTLAAKLQIADPSTFDVLRCRGITKVKSINGDRLESFNLVLETKTTDPPRTLRSCLIAQTTHTLT</sequence>
<dbReference type="Proteomes" id="UP000237631">
    <property type="component" value="Unassembled WGS sequence"/>
</dbReference>